<proteinExistence type="predicted"/>
<reference evidence="1" key="2">
    <citation type="submission" date="2020-09" db="EMBL/GenBank/DDBJ databases">
        <authorList>
            <person name="Sun Q."/>
            <person name="Ohkuma M."/>
        </authorList>
    </citation>
    <scope>NUCLEOTIDE SEQUENCE</scope>
    <source>
        <strain evidence="1">JCM 4637</strain>
    </source>
</reference>
<sequence>MQRQLSRDGSGCKAAGLIASDVGDSLGVEVVGELPVPARRVVAVGGVRVVEGDGVVAPVGDRLGAGDGGGHVVDGDRLGMVVGGGFEGEVDVVGQRDGSVVTSQRYQAMG</sequence>
<dbReference type="AlphaFoldDB" id="A0A918X937"/>
<dbReference type="EMBL" id="BMVC01000031">
    <property type="protein sequence ID" value="GHD18917.1"/>
    <property type="molecule type" value="Genomic_DNA"/>
</dbReference>
<comment type="caution">
    <text evidence="1">The sequence shown here is derived from an EMBL/GenBank/DDBJ whole genome shotgun (WGS) entry which is preliminary data.</text>
</comment>
<reference evidence="1" key="1">
    <citation type="journal article" date="2014" name="Int. J. Syst. Evol. Microbiol.">
        <title>Complete genome sequence of Corynebacterium casei LMG S-19264T (=DSM 44701T), isolated from a smear-ripened cheese.</title>
        <authorList>
            <consortium name="US DOE Joint Genome Institute (JGI-PGF)"/>
            <person name="Walter F."/>
            <person name="Albersmeier A."/>
            <person name="Kalinowski J."/>
            <person name="Ruckert C."/>
        </authorList>
    </citation>
    <scope>NUCLEOTIDE SEQUENCE</scope>
    <source>
        <strain evidence="1">JCM 4637</strain>
    </source>
</reference>
<accession>A0A918X937</accession>
<protein>
    <submittedName>
        <fullName evidence="1">Uncharacterized protein</fullName>
    </submittedName>
</protein>
<name>A0A918X937_9ACTN</name>
<dbReference type="Proteomes" id="UP000638353">
    <property type="component" value="Unassembled WGS sequence"/>
</dbReference>
<gene>
    <name evidence="1" type="ORF">GCM10010334_82200</name>
</gene>
<evidence type="ECO:0000313" key="2">
    <source>
        <dbReference type="Proteomes" id="UP000638353"/>
    </source>
</evidence>
<organism evidence="1 2">
    <name type="scientific">Streptomyces finlayi</name>
    <dbReference type="NCBI Taxonomy" id="67296"/>
    <lineage>
        <taxon>Bacteria</taxon>
        <taxon>Bacillati</taxon>
        <taxon>Actinomycetota</taxon>
        <taxon>Actinomycetes</taxon>
        <taxon>Kitasatosporales</taxon>
        <taxon>Streptomycetaceae</taxon>
        <taxon>Streptomyces</taxon>
    </lineage>
</organism>
<evidence type="ECO:0000313" key="1">
    <source>
        <dbReference type="EMBL" id="GHD18917.1"/>
    </source>
</evidence>